<dbReference type="InterPro" id="IPR000150">
    <property type="entry name" value="Cof"/>
</dbReference>
<dbReference type="NCBIfam" id="TIGR01484">
    <property type="entry name" value="HAD-SF-IIB"/>
    <property type="match status" value="1"/>
</dbReference>
<sequence length="261" mass="28768">MGKYKIAFFDVDGTLATNTGADELSILERVPESTKFAIDQLKSSGIRPVIATGRNHGMIKDLIDALGIDNVVANNGRFVLYNGKVIAHEYFSDQQVNDIVDYLLTNNIEFCYETANVLYKNDSSRFHSDSSMEIRNIPDGEIPQQVIQMIFRADDSDTEIDLNVPGIKAVKVGPTVYDVTADKSNKAVGIEKYLNIANVESSQVIAFGDEENDIEMFEKVGYSVAMGNANPKVKQVADFVTTNVDNNGILNAIQKLELVSE</sequence>
<dbReference type="SFLD" id="SFLDG01140">
    <property type="entry name" value="C2.B:_Phosphomannomutase_and_P"/>
    <property type="match status" value="1"/>
</dbReference>
<dbReference type="InterPro" id="IPR006379">
    <property type="entry name" value="HAD-SF_hydro_IIB"/>
</dbReference>
<dbReference type="InterPro" id="IPR036412">
    <property type="entry name" value="HAD-like_sf"/>
</dbReference>
<evidence type="ECO:0000313" key="1">
    <source>
        <dbReference type="EMBL" id="AKP66559.1"/>
    </source>
</evidence>
<dbReference type="OrthoDB" id="9810101at2"/>
<keyword evidence="2" id="KW-1185">Reference proteome</keyword>
<accession>A0A0H4QDY8</accession>
<reference evidence="2" key="1">
    <citation type="submission" date="2015-07" db="EMBL/GenBank/DDBJ databases">
        <title>Lactobacillus ginsenosidimutans/EMML 3141/ whole genome sequencing.</title>
        <authorList>
            <person name="Kim M.K."/>
            <person name="Im W.-T."/>
            <person name="Srinivasan S."/>
            <person name="Lee J.-J."/>
        </authorList>
    </citation>
    <scope>NUCLEOTIDE SEQUENCE [LARGE SCALE GENOMIC DNA]</scope>
    <source>
        <strain evidence="2">EMML 3041</strain>
    </source>
</reference>
<evidence type="ECO:0000313" key="2">
    <source>
        <dbReference type="Proteomes" id="UP000036106"/>
    </source>
</evidence>
<protein>
    <recommendedName>
        <fullName evidence="3">Hydrolase</fullName>
    </recommendedName>
</protein>
<organism evidence="1 2">
    <name type="scientific">Companilactobacillus ginsenosidimutans</name>
    <dbReference type="NCBI Taxonomy" id="1007676"/>
    <lineage>
        <taxon>Bacteria</taxon>
        <taxon>Bacillati</taxon>
        <taxon>Bacillota</taxon>
        <taxon>Bacilli</taxon>
        <taxon>Lactobacillales</taxon>
        <taxon>Lactobacillaceae</taxon>
        <taxon>Companilactobacillus</taxon>
    </lineage>
</organism>
<dbReference type="AlphaFoldDB" id="A0A0H4QDY8"/>
<dbReference type="GO" id="GO:0000287">
    <property type="term" value="F:magnesium ion binding"/>
    <property type="evidence" value="ECO:0007669"/>
    <property type="project" value="TreeGrafter"/>
</dbReference>
<gene>
    <name evidence="1" type="ORF">ABM34_02650</name>
</gene>
<dbReference type="NCBIfam" id="TIGR00099">
    <property type="entry name" value="Cof-subfamily"/>
    <property type="match status" value="1"/>
</dbReference>
<dbReference type="Gene3D" id="3.40.50.1000">
    <property type="entry name" value="HAD superfamily/HAD-like"/>
    <property type="match status" value="1"/>
</dbReference>
<dbReference type="PANTHER" id="PTHR10000:SF25">
    <property type="entry name" value="PHOSPHATASE YKRA-RELATED"/>
    <property type="match status" value="1"/>
</dbReference>
<dbReference type="RefSeq" id="WP_048703058.1">
    <property type="nucleotide sequence ID" value="NZ_CP012034.1"/>
</dbReference>
<proteinExistence type="predicted"/>
<dbReference type="PANTHER" id="PTHR10000">
    <property type="entry name" value="PHOSPHOSERINE PHOSPHATASE"/>
    <property type="match status" value="1"/>
</dbReference>
<dbReference type="EMBL" id="CP012034">
    <property type="protein sequence ID" value="AKP66559.1"/>
    <property type="molecule type" value="Genomic_DNA"/>
</dbReference>
<dbReference type="GO" id="GO:0016791">
    <property type="term" value="F:phosphatase activity"/>
    <property type="evidence" value="ECO:0007669"/>
    <property type="project" value="UniProtKB-ARBA"/>
</dbReference>
<dbReference type="SUPFAM" id="SSF56784">
    <property type="entry name" value="HAD-like"/>
    <property type="match status" value="1"/>
</dbReference>
<dbReference type="GO" id="GO:0005829">
    <property type="term" value="C:cytosol"/>
    <property type="evidence" value="ECO:0007669"/>
    <property type="project" value="TreeGrafter"/>
</dbReference>
<dbReference type="InterPro" id="IPR023214">
    <property type="entry name" value="HAD_sf"/>
</dbReference>
<dbReference type="Proteomes" id="UP000036106">
    <property type="component" value="Chromosome"/>
</dbReference>
<dbReference type="PATRIC" id="fig|1007676.4.peg.549"/>
<dbReference type="STRING" id="1007676.ABM34_02650"/>
<name>A0A0H4QDY8_9LACO</name>
<evidence type="ECO:0008006" key="3">
    <source>
        <dbReference type="Google" id="ProtNLM"/>
    </source>
</evidence>
<dbReference type="Pfam" id="PF08282">
    <property type="entry name" value="Hydrolase_3"/>
    <property type="match status" value="1"/>
</dbReference>
<dbReference type="SFLD" id="SFLDS00003">
    <property type="entry name" value="Haloacid_Dehalogenase"/>
    <property type="match status" value="1"/>
</dbReference>
<dbReference type="Gene3D" id="3.30.1240.10">
    <property type="match status" value="1"/>
</dbReference>
<dbReference type="KEGG" id="lgn:ABM34_02650"/>